<evidence type="ECO:0000256" key="4">
    <source>
        <dbReference type="ARBA" id="ARBA00022656"/>
    </source>
</evidence>
<evidence type="ECO:0000256" key="6">
    <source>
        <dbReference type="ARBA" id="ARBA00023026"/>
    </source>
</evidence>
<evidence type="ECO:0000313" key="9">
    <source>
        <dbReference type="EMBL" id="CNF65426.1"/>
    </source>
</evidence>
<gene>
    <name evidence="9" type="primary">ystB</name>
    <name evidence="9" type="ORF">ERS137939_02043</name>
</gene>
<dbReference type="Proteomes" id="UP000041356">
    <property type="component" value="Unassembled WGS sequence"/>
</dbReference>
<evidence type="ECO:0000256" key="5">
    <source>
        <dbReference type="ARBA" id="ARBA00022861"/>
    </source>
</evidence>
<keyword evidence="8" id="KW-0732">Signal</keyword>
<evidence type="ECO:0000256" key="2">
    <source>
        <dbReference type="ARBA" id="ARBA00007697"/>
    </source>
</evidence>
<evidence type="ECO:0000256" key="1">
    <source>
        <dbReference type="ARBA" id="ARBA00004613"/>
    </source>
</evidence>
<dbReference type="Pfam" id="PF02048">
    <property type="entry name" value="Enterotoxin_ST"/>
    <property type="match status" value="1"/>
</dbReference>
<keyword evidence="7" id="KW-1015">Disulfide bond</keyword>
<evidence type="ECO:0000256" key="8">
    <source>
        <dbReference type="SAM" id="SignalP"/>
    </source>
</evidence>
<keyword evidence="5" id="KW-0260">Enterotoxin</keyword>
<dbReference type="PROSITE" id="PS00273">
    <property type="entry name" value="ENTEROTOXIN_H_STABLE"/>
    <property type="match status" value="1"/>
</dbReference>
<sequence length="71" mass="7670">MKKIILALVLMLFSFCTLGQETASMHLDDTLSAPIAAEINRKACDTQTPSPSEENDDWCCEVCCNPACAGC</sequence>
<comment type="subcellular location">
    <subcellularLocation>
        <location evidence="1">Secreted</location>
    </subcellularLocation>
</comment>
<evidence type="ECO:0000256" key="7">
    <source>
        <dbReference type="ARBA" id="ARBA00023157"/>
    </source>
</evidence>
<dbReference type="RefSeq" id="WP_019079716.1">
    <property type="nucleotide sequence ID" value="NZ_CGBV01000013.1"/>
</dbReference>
<keyword evidence="4" id="KW-0800">Toxin</keyword>
<dbReference type="InterPro" id="IPR019806">
    <property type="entry name" value="Heat-stable_enterotox_CS"/>
</dbReference>
<dbReference type="InterPro" id="IPR001489">
    <property type="entry name" value="Heat-stable_enterotox_STa"/>
</dbReference>
<keyword evidence="6" id="KW-0843">Virulence</keyword>
<organism evidence="9 10">
    <name type="scientific">Yersinia enterocolitica</name>
    <dbReference type="NCBI Taxonomy" id="630"/>
    <lineage>
        <taxon>Bacteria</taxon>
        <taxon>Pseudomonadati</taxon>
        <taxon>Pseudomonadota</taxon>
        <taxon>Gammaproteobacteria</taxon>
        <taxon>Enterobacterales</taxon>
        <taxon>Yersiniaceae</taxon>
        <taxon>Yersinia</taxon>
    </lineage>
</organism>
<feature type="signal peptide" evidence="8">
    <location>
        <begin position="1"/>
        <end position="19"/>
    </location>
</feature>
<reference evidence="9 10" key="1">
    <citation type="submission" date="2015-03" db="EMBL/GenBank/DDBJ databases">
        <authorList>
            <consortium name="Pathogen Informatics"/>
            <person name="Murphy D."/>
        </authorList>
    </citation>
    <scope>NUCLEOTIDE SEQUENCE [LARGE SCALE GENOMIC DNA]</scope>
    <source>
        <strain evidence="9 10">IP27818</strain>
    </source>
</reference>
<feature type="chain" id="PRO_5040436778" evidence="8">
    <location>
        <begin position="20"/>
        <end position="71"/>
    </location>
</feature>
<proteinExistence type="inferred from homology"/>
<keyword evidence="3" id="KW-0964">Secreted</keyword>
<name>A0A9P1V0W6_YEREN</name>
<dbReference type="AlphaFoldDB" id="A0A9P1V0W6"/>
<dbReference type="GO" id="GO:0090729">
    <property type="term" value="F:toxin activity"/>
    <property type="evidence" value="ECO:0007669"/>
    <property type="project" value="UniProtKB-KW"/>
</dbReference>
<evidence type="ECO:0000313" key="10">
    <source>
        <dbReference type="Proteomes" id="UP000041356"/>
    </source>
</evidence>
<comment type="similarity">
    <text evidence="2">Belongs to the heat-stable enterotoxin family.</text>
</comment>
<comment type="caution">
    <text evidence="9">The sequence shown here is derived from an EMBL/GenBank/DDBJ whole genome shotgun (WGS) entry which is preliminary data.</text>
</comment>
<evidence type="ECO:0000256" key="3">
    <source>
        <dbReference type="ARBA" id="ARBA00022525"/>
    </source>
</evidence>
<accession>A0A9P1V0W6</accession>
<dbReference type="EMBL" id="CPZF01000004">
    <property type="protein sequence ID" value="CNF65426.1"/>
    <property type="molecule type" value="Genomic_DNA"/>
</dbReference>
<dbReference type="GO" id="GO:0005615">
    <property type="term" value="C:extracellular space"/>
    <property type="evidence" value="ECO:0007669"/>
    <property type="project" value="InterPro"/>
</dbReference>
<protein>
    <submittedName>
        <fullName evidence="9">Y-STB</fullName>
    </submittedName>
</protein>